<name>A0A4S8MZH8_DENBC</name>
<protein>
    <submittedName>
        <fullName evidence="2">Uncharacterized protein</fullName>
    </submittedName>
</protein>
<dbReference type="AlphaFoldDB" id="A0A4S8MZH8"/>
<keyword evidence="1" id="KW-0812">Transmembrane</keyword>
<evidence type="ECO:0000256" key="1">
    <source>
        <dbReference type="SAM" id="Phobius"/>
    </source>
</evidence>
<gene>
    <name evidence="2" type="ORF">K435DRAFT_174705</name>
</gene>
<sequence>MKPMGHGPHSWTTLQLREMCLHLQLRPRSERTNVYFSSTHKISSLVAVETFSNYFPFVYCIHHCVYRAFIPAIHFLLISQFHFFLTIMCTCMISLYLNQPAEHPY</sequence>
<keyword evidence="1" id="KW-0472">Membrane</keyword>
<accession>A0A4S8MZH8</accession>
<feature type="transmembrane region" description="Helical" evidence="1">
    <location>
        <begin position="75"/>
        <end position="97"/>
    </location>
</feature>
<dbReference type="Proteomes" id="UP000297245">
    <property type="component" value="Unassembled WGS sequence"/>
</dbReference>
<evidence type="ECO:0000313" key="3">
    <source>
        <dbReference type="Proteomes" id="UP000297245"/>
    </source>
</evidence>
<proteinExistence type="predicted"/>
<keyword evidence="1" id="KW-1133">Transmembrane helix</keyword>
<evidence type="ECO:0000313" key="2">
    <source>
        <dbReference type="EMBL" id="THV07974.1"/>
    </source>
</evidence>
<dbReference type="EMBL" id="ML179036">
    <property type="protein sequence ID" value="THV07974.1"/>
    <property type="molecule type" value="Genomic_DNA"/>
</dbReference>
<organism evidence="2 3">
    <name type="scientific">Dendrothele bispora (strain CBS 962.96)</name>
    <dbReference type="NCBI Taxonomy" id="1314807"/>
    <lineage>
        <taxon>Eukaryota</taxon>
        <taxon>Fungi</taxon>
        <taxon>Dikarya</taxon>
        <taxon>Basidiomycota</taxon>
        <taxon>Agaricomycotina</taxon>
        <taxon>Agaricomycetes</taxon>
        <taxon>Agaricomycetidae</taxon>
        <taxon>Agaricales</taxon>
        <taxon>Agaricales incertae sedis</taxon>
        <taxon>Dendrothele</taxon>
    </lineage>
</organism>
<reference evidence="2 3" key="1">
    <citation type="journal article" date="2019" name="Nat. Ecol. Evol.">
        <title>Megaphylogeny resolves global patterns of mushroom evolution.</title>
        <authorList>
            <person name="Varga T."/>
            <person name="Krizsan K."/>
            <person name="Foldi C."/>
            <person name="Dima B."/>
            <person name="Sanchez-Garcia M."/>
            <person name="Sanchez-Ramirez S."/>
            <person name="Szollosi G.J."/>
            <person name="Szarkandi J.G."/>
            <person name="Papp V."/>
            <person name="Albert L."/>
            <person name="Andreopoulos W."/>
            <person name="Angelini C."/>
            <person name="Antonin V."/>
            <person name="Barry K.W."/>
            <person name="Bougher N.L."/>
            <person name="Buchanan P."/>
            <person name="Buyck B."/>
            <person name="Bense V."/>
            <person name="Catcheside P."/>
            <person name="Chovatia M."/>
            <person name="Cooper J."/>
            <person name="Damon W."/>
            <person name="Desjardin D."/>
            <person name="Finy P."/>
            <person name="Geml J."/>
            <person name="Haridas S."/>
            <person name="Hughes K."/>
            <person name="Justo A."/>
            <person name="Karasinski D."/>
            <person name="Kautmanova I."/>
            <person name="Kiss B."/>
            <person name="Kocsube S."/>
            <person name="Kotiranta H."/>
            <person name="LaButti K.M."/>
            <person name="Lechner B.E."/>
            <person name="Liimatainen K."/>
            <person name="Lipzen A."/>
            <person name="Lukacs Z."/>
            <person name="Mihaltcheva S."/>
            <person name="Morgado L.N."/>
            <person name="Niskanen T."/>
            <person name="Noordeloos M.E."/>
            <person name="Ohm R.A."/>
            <person name="Ortiz-Santana B."/>
            <person name="Ovrebo C."/>
            <person name="Racz N."/>
            <person name="Riley R."/>
            <person name="Savchenko A."/>
            <person name="Shiryaev A."/>
            <person name="Soop K."/>
            <person name="Spirin V."/>
            <person name="Szebenyi C."/>
            <person name="Tomsovsky M."/>
            <person name="Tulloss R.E."/>
            <person name="Uehling J."/>
            <person name="Grigoriev I.V."/>
            <person name="Vagvolgyi C."/>
            <person name="Papp T."/>
            <person name="Martin F.M."/>
            <person name="Miettinen O."/>
            <person name="Hibbett D.S."/>
            <person name="Nagy L.G."/>
        </authorList>
    </citation>
    <scope>NUCLEOTIDE SEQUENCE [LARGE SCALE GENOMIC DNA]</scope>
    <source>
        <strain evidence="2 3">CBS 962.96</strain>
    </source>
</reference>
<keyword evidence="3" id="KW-1185">Reference proteome</keyword>